<dbReference type="PANTHER" id="PTHR42721">
    <property type="entry name" value="SUGAR HYDROLASE-RELATED"/>
    <property type="match status" value="1"/>
</dbReference>
<organism evidence="1 2">
    <name type="scientific">Zizania palustris</name>
    <name type="common">Northern wild rice</name>
    <dbReference type="NCBI Taxonomy" id="103762"/>
    <lineage>
        <taxon>Eukaryota</taxon>
        <taxon>Viridiplantae</taxon>
        <taxon>Streptophyta</taxon>
        <taxon>Embryophyta</taxon>
        <taxon>Tracheophyta</taxon>
        <taxon>Spermatophyta</taxon>
        <taxon>Magnoliopsida</taxon>
        <taxon>Liliopsida</taxon>
        <taxon>Poales</taxon>
        <taxon>Poaceae</taxon>
        <taxon>BOP clade</taxon>
        <taxon>Oryzoideae</taxon>
        <taxon>Oryzeae</taxon>
        <taxon>Zizaniinae</taxon>
        <taxon>Zizania</taxon>
    </lineage>
</organism>
<dbReference type="AlphaFoldDB" id="A0A8J5W0P5"/>
<dbReference type="GO" id="GO:0031222">
    <property type="term" value="P:arabinan catabolic process"/>
    <property type="evidence" value="ECO:0007669"/>
    <property type="project" value="TreeGrafter"/>
</dbReference>
<dbReference type="PANTHER" id="PTHR42721:SF1">
    <property type="entry name" value="BETA-D-XYLOSIDASE 6-RELATED"/>
    <property type="match status" value="1"/>
</dbReference>
<dbReference type="EMBL" id="JAAALK010000086">
    <property type="protein sequence ID" value="KAG8082771.1"/>
    <property type="molecule type" value="Genomic_DNA"/>
</dbReference>
<dbReference type="GO" id="GO:0045493">
    <property type="term" value="P:xylan catabolic process"/>
    <property type="evidence" value="ECO:0007669"/>
    <property type="project" value="InterPro"/>
</dbReference>
<reference evidence="1" key="2">
    <citation type="submission" date="2021-02" db="EMBL/GenBank/DDBJ databases">
        <authorList>
            <person name="Kimball J.A."/>
            <person name="Haas M.W."/>
            <person name="Macchietto M."/>
            <person name="Kono T."/>
            <person name="Duquette J."/>
            <person name="Shao M."/>
        </authorList>
    </citation>
    <scope>NUCLEOTIDE SEQUENCE</scope>
    <source>
        <tissue evidence="1">Fresh leaf tissue</tissue>
    </source>
</reference>
<dbReference type="InterPro" id="IPR044993">
    <property type="entry name" value="BXL"/>
</dbReference>
<keyword evidence="2" id="KW-1185">Reference proteome</keyword>
<sequence>MELASYGRGGGQRKGEDNSIWNIQHRCKNGVPCDSATTSVKGMQAYIPQTTFAPGCKDVPCNSTHGYGEAIEVAKRADTAVLIAGLSLTEETEDHNRVTE</sequence>
<dbReference type="Proteomes" id="UP000729402">
    <property type="component" value="Unassembled WGS sequence"/>
</dbReference>
<dbReference type="OrthoDB" id="1731977at2759"/>
<proteinExistence type="predicted"/>
<evidence type="ECO:0000313" key="1">
    <source>
        <dbReference type="EMBL" id="KAG8082771.1"/>
    </source>
</evidence>
<accession>A0A8J5W0P5</accession>
<protein>
    <submittedName>
        <fullName evidence="1">Uncharacterized protein</fullName>
    </submittedName>
</protein>
<name>A0A8J5W0P5_ZIZPA</name>
<evidence type="ECO:0000313" key="2">
    <source>
        <dbReference type="Proteomes" id="UP000729402"/>
    </source>
</evidence>
<reference evidence="1" key="1">
    <citation type="journal article" date="2021" name="bioRxiv">
        <title>Whole Genome Assembly and Annotation of Northern Wild Rice, Zizania palustris L., Supports a Whole Genome Duplication in the Zizania Genus.</title>
        <authorList>
            <person name="Haas M."/>
            <person name="Kono T."/>
            <person name="Macchietto M."/>
            <person name="Millas R."/>
            <person name="McGilp L."/>
            <person name="Shao M."/>
            <person name="Duquette J."/>
            <person name="Hirsch C.N."/>
            <person name="Kimball J."/>
        </authorList>
    </citation>
    <scope>NUCLEOTIDE SEQUENCE</scope>
    <source>
        <tissue evidence="1">Fresh leaf tissue</tissue>
    </source>
</reference>
<comment type="caution">
    <text evidence="1">The sequence shown here is derived from an EMBL/GenBank/DDBJ whole genome shotgun (WGS) entry which is preliminary data.</text>
</comment>
<gene>
    <name evidence="1" type="ORF">GUJ93_ZPchr0014g47420</name>
</gene>
<dbReference type="GO" id="GO:0009044">
    <property type="term" value="F:xylan 1,4-beta-xylosidase activity"/>
    <property type="evidence" value="ECO:0007669"/>
    <property type="project" value="InterPro"/>
</dbReference>
<dbReference type="GO" id="GO:0046556">
    <property type="term" value="F:alpha-L-arabinofuranosidase activity"/>
    <property type="evidence" value="ECO:0007669"/>
    <property type="project" value="TreeGrafter"/>
</dbReference>